<feature type="non-terminal residue" evidence="6">
    <location>
        <position position="1"/>
    </location>
</feature>
<accession>A0A1V1PDR2</accession>
<gene>
    <name evidence="6" type="ORF">OMM_07254</name>
</gene>
<dbReference type="InterPro" id="IPR016163">
    <property type="entry name" value="Ald_DH_C"/>
</dbReference>
<comment type="similarity">
    <text evidence="1 4">Belongs to the aldehyde dehydrogenase family.</text>
</comment>
<keyword evidence="2 4" id="KW-0560">Oxidoreductase</keyword>
<dbReference type="Proteomes" id="UP000189670">
    <property type="component" value="Unassembled WGS sequence"/>
</dbReference>
<dbReference type="FunFam" id="3.40.309.10:FF:000003">
    <property type="entry name" value="Aldehyde dehydrogenase"/>
    <property type="match status" value="1"/>
</dbReference>
<dbReference type="PANTHER" id="PTHR43570">
    <property type="entry name" value="ALDEHYDE DEHYDROGENASE"/>
    <property type="match status" value="1"/>
</dbReference>
<proteinExistence type="inferred from homology"/>
<dbReference type="InterPro" id="IPR016162">
    <property type="entry name" value="Ald_DH_N"/>
</dbReference>
<dbReference type="GO" id="GO:0004029">
    <property type="term" value="F:aldehyde dehydrogenase (NAD+) activity"/>
    <property type="evidence" value="ECO:0007669"/>
    <property type="project" value="TreeGrafter"/>
</dbReference>
<sequence>AAGNTVVLKPSELPVHTSKAMAKIINDSFDPHYFTVVEGGVPETTALLNEKFDKIFFTGSVSVGKIVYQAAARHLTPVTLELGGKSPAIVTENCNMAISVKRLIWAKYLNAGQTCIAPDYVFVHEKVKDQFLELAKKEIKESEFSFSNGNYVQIINNRNMSRLIDLIEPSKVYWGGNYHTENRLIEPTIMTDISFSDKVMQEEIFGPILPVLTYQNIDTIIAEIKSRPKPLACYVFTNDHHIKTKILNELSFGGGGINDAIMHITNSNMAFGGVGESGIGAYHGEAGFKIFTHYKSILDKPSWFEPTLKYHPHTDNKLKWIKRLMGLCVA</sequence>
<dbReference type="InterPro" id="IPR016161">
    <property type="entry name" value="Ald_DH/histidinol_DH"/>
</dbReference>
<evidence type="ECO:0000259" key="5">
    <source>
        <dbReference type="Pfam" id="PF00171"/>
    </source>
</evidence>
<dbReference type="Gene3D" id="3.40.309.10">
    <property type="entry name" value="Aldehyde Dehydrogenase, Chain A, domain 2"/>
    <property type="match status" value="1"/>
</dbReference>
<comment type="caution">
    <text evidence="6">The sequence shown here is derived from an EMBL/GenBank/DDBJ whole genome shotgun (WGS) entry which is preliminary data.</text>
</comment>
<feature type="domain" description="Aldehyde dehydrogenase" evidence="5">
    <location>
        <begin position="1"/>
        <end position="297"/>
    </location>
</feature>
<evidence type="ECO:0000313" key="7">
    <source>
        <dbReference type="Proteomes" id="UP000189670"/>
    </source>
</evidence>
<dbReference type="AlphaFoldDB" id="A0A1V1PDR2"/>
<evidence type="ECO:0000256" key="4">
    <source>
        <dbReference type="RuleBase" id="RU003345"/>
    </source>
</evidence>
<dbReference type="InterPro" id="IPR016160">
    <property type="entry name" value="Ald_DH_CS_CYS"/>
</dbReference>
<evidence type="ECO:0000313" key="6">
    <source>
        <dbReference type="EMBL" id="ETR72926.1"/>
    </source>
</evidence>
<feature type="active site" evidence="3">
    <location>
        <position position="81"/>
    </location>
</feature>
<dbReference type="GO" id="GO:0005737">
    <property type="term" value="C:cytoplasm"/>
    <property type="evidence" value="ECO:0007669"/>
    <property type="project" value="TreeGrafter"/>
</dbReference>
<dbReference type="PROSITE" id="PS00070">
    <property type="entry name" value="ALDEHYDE_DEHYDR_CYS"/>
    <property type="match status" value="1"/>
</dbReference>
<dbReference type="Pfam" id="PF00171">
    <property type="entry name" value="Aldedh"/>
    <property type="match status" value="1"/>
</dbReference>
<reference evidence="7" key="1">
    <citation type="submission" date="2012-11" db="EMBL/GenBank/DDBJ databases">
        <authorList>
            <person name="Lucero-Rivera Y.E."/>
            <person name="Tovar-Ramirez D."/>
        </authorList>
    </citation>
    <scope>NUCLEOTIDE SEQUENCE [LARGE SCALE GENOMIC DNA]</scope>
    <source>
        <strain evidence="7">Araruama</strain>
    </source>
</reference>
<evidence type="ECO:0000256" key="1">
    <source>
        <dbReference type="ARBA" id="ARBA00009986"/>
    </source>
</evidence>
<dbReference type="Gene3D" id="3.40.605.10">
    <property type="entry name" value="Aldehyde Dehydrogenase, Chain A, domain 1"/>
    <property type="match status" value="1"/>
</dbReference>
<dbReference type="InterPro" id="IPR029510">
    <property type="entry name" value="Ald_DH_CS_GLU"/>
</dbReference>
<dbReference type="PANTHER" id="PTHR43570:SF16">
    <property type="entry name" value="ALDEHYDE DEHYDROGENASE TYPE III, ISOFORM Q"/>
    <property type="match status" value="1"/>
</dbReference>
<dbReference type="EMBL" id="ATBP01000100">
    <property type="protein sequence ID" value="ETR72926.1"/>
    <property type="molecule type" value="Genomic_DNA"/>
</dbReference>
<name>A0A1V1PDR2_9BACT</name>
<organism evidence="6 7">
    <name type="scientific">Candidatus Magnetoglobus multicellularis str. Araruama</name>
    <dbReference type="NCBI Taxonomy" id="890399"/>
    <lineage>
        <taxon>Bacteria</taxon>
        <taxon>Pseudomonadati</taxon>
        <taxon>Thermodesulfobacteriota</taxon>
        <taxon>Desulfobacteria</taxon>
        <taxon>Desulfobacterales</taxon>
        <taxon>Desulfobacteraceae</taxon>
        <taxon>Candidatus Magnetoglobus</taxon>
    </lineage>
</organism>
<dbReference type="InterPro" id="IPR015590">
    <property type="entry name" value="Aldehyde_DH_dom"/>
</dbReference>
<dbReference type="InterPro" id="IPR012394">
    <property type="entry name" value="Aldehyde_DH_NAD(P)"/>
</dbReference>
<dbReference type="PROSITE" id="PS00687">
    <property type="entry name" value="ALDEHYDE_DEHYDR_GLU"/>
    <property type="match status" value="1"/>
</dbReference>
<evidence type="ECO:0000256" key="2">
    <source>
        <dbReference type="ARBA" id="ARBA00023002"/>
    </source>
</evidence>
<dbReference type="SUPFAM" id="SSF53720">
    <property type="entry name" value="ALDH-like"/>
    <property type="match status" value="1"/>
</dbReference>
<dbReference type="GO" id="GO:0006081">
    <property type="term" value="P:aldehyde metabolic process"/>
    <property type="evidence" value="ECO:0007669"/>
    <property type="project" value="InterPro"/>
</dbReference>
<evidence type="ECO:0000256" key="3">
    <source>
        <dbReference type="PROSITE-ProRule" id="PRU10007"/>
    </source>
</evidence>
<protein>
    <submittedName>
        <fullName evidence="6">Aldehyde dehydrogenase</fullName>
    </submittedName>
</protein>